<dbReference type="Pfam" id="PF25085">
    <property type="entry name" value="DUF7802"/>
    <property type="match status" value="1"/>
</dbReference>
<feature type="transmembrane region" description="Helical" evidence="2">
    <location>
        <begin position="311"/>
        <end position="331"/>
    </location>
</feature>
<feature type="region of interest" description="Disordered" evidence="1">
    <location>
        <begin position="381"/>
        <end position="414"/>
    </location>
</feature>
<feature type="transmembrane region" description="Helical" evidence="2">
    <location>
        <begin position="81"/>
        <end position="100"/>
    </location>
</feature>
<evidence type="ECO:0000259" key="3">
    <source>
        <dbReference type="Pfam" id="PF25085"/>
    </source>
</evidence>
<feature type="transmembrane region" description="Helical" evidence="2">
    <location>
        <begin position="238"/>
        <end position="260"/>
    </location>
</feature>
<feature type="transmembrane region" description="Helical" evidence="2">
    <location>
        <begin position="128"/>
        <end position="147"/>
    </location>
</feature>
<protein>
    <recommendedName>
        <fullName evidence="3">DUF7802 domain-containing protein</fullName>
    </recommendedName>
</protein>
<feature type="transmembrane region" description="Helical" evidence="2">
    <location>
        <begin position="272"/>
        <end position="290"/>
    </location>
</feature>
<keyword evidence="2" id="KW-0472">Membrane</keyword>
<evidence type="ECO:0000313" key="4">
    <source>
        <dbReference type="EMBL" id="GFG80242.1"/>
    </source>
</evidence>
<feature type="domain" description="DUF7802" evidence="3">
    <location>
        <begin position="46"/>
        <end position="328"/>
    </location>
</feature>
<comment type="caution">
    <text evidence="4">The sequence shown here is derived from an EMBL/GenBank/DDBJ whole genome shotgun (WGS) entry which is preliminary data.</text>
</comment>
<feature type="transmembrane region" description="Helical" evidence="2">
    <location>
        <begin position="207"/>
        <end position="226"/>
    </location>
</feature>
<dbReference type="InterPro" id="IPR056704">
    <property type="entry name" value="DUF7802"/>
</dbReference>
<sequence>MGKAGRPKGVAVNTCTPEFARLTAPIEGVRCDGNPFLTLRNPFALQHWTFPVIEALLIIGAIACLVHALRWYRRRGDSSNLVLWCALVLALLLVEPVTYFPQWFGLQDQIGLVFAHGQFSVQFFFDRLPDYIVAMYPVFGYVAYALVQRTGIFTRYNAVVGATCVAFGFLCFFEVIDTVGPQWRWWVWNTEIPTAKPSMGVVPYASLQGFSLIVPFAIALVTRISARTPAHGWQIVRNVVLASLGVWPLMVLSNVLSLALGLGTSQQTGRFIATWLLISAAAAITAYAFVGAYRTRLHDPSITPKDVARDHFAAVCAIIYLAFGALFWIAALPDYLAARNGVTPSGDPTGSLTFAVLNYLMSIAFTWGAYTHSHGRRVIGRQPLTNHRSRLAQTRNANRHIPDTATHGASRSDP</sequence>
<reference evidence="4 5" key="1">
    <citation type="journal article" date="2019" name="Emerg. Microbes Infect.">
        <title>Comprehensive subspecies identification of 175 nontuberculous mycobacteria species based on 7547 genomic profiles.</title>
        <authorList>
            <person name="Matsumoto Y."/>
            <person name="Kinjo T."/>
            <person name="Motooka D."/>
            <person name="Nabeya D."/>
            <person name="Jung N."/>
            <person name="Uechi K."/>
            <person name="Horii T."/>
            <person name="Iida T."/>
            <person name="Fujita J."/>
            <person name="Nakamura S."/>
        </authorList>
    </citation>
    <scope>NUCLEOTIDE SEQUENCE [LARGE SCALE GENOMIC DNA]</scope>
    <source>
        <strain evidence="4 5">JCM 18565</strain>
    </source>
</reference>
<evidence type="ECO:0000313" key="5">
    <source>
        <dbReference type="Proteomes" id="UP000465240"/>
    </source>
</evidence>
<name>A0ABQ1C7C5_9MYCO</name>
<feature type="transmembrane region" description="Helical" evidence="2">
    <location>
        <begin position="48"/>
        <end position="69"/>
    </location>
</feature>
<evidence type="ECO:0000256" key="2">
    <source>
        <dbReference type="SAM" id="Phobius"/>
    </source>
</evidence>
<organism evidence="4 5">
    <name type="scientific">Mycobacterium paragordonae</name>
    <dbReference type="NCBI Taxonomy" id="1389713"/>
    <lineage>
        <taxon>Bacteria</taxon>
        <taxon>Bacillati</taxon>
        <taxon>Actinomycetota</taxon>
        <taxon>Actinomycetes</taxon>
        <taxon>Mycobacteriales</taxon>
        <taxon>Mycobacteriaceae</taxon>
        <taxon>Mycobacterium</taxon>
    </lineage>
</organism>
<dbReference type="EMBL" id="BLKX01000001">
    <property type="protein sequence ID" value="GFG80242.1"/>
    <property type="molecule type" value="Genomic_DNA"/>
</dbReference>
<feature type="transmembrane region" description="Helical" evidence="2">
    <location>
        <begin position="351"/>
        <end position="370"/>
    </location>
</feature>
<keyword evidence="5" id="KW-1185">Reference proteome</keyword>
<keyword evidence="2" id="KW-1133">Transmembrane helix</keyword>
<proteinExistence type="predicted"/>
<accession>A0ABQ1C7C5</accession>
<gene>
    <name evidence="4" type="ORF">MPRG_35180</name>
</gene>
<evidence type="ECO:0000256" key="1">
    <source>
        <dbReference type="SAM" id="MobiDB-lite"/>
    </source>
</evidence>
<feature type="transmembrane region" description="Helical" evidence="2">
    <location>
        <begin position="159"/>
        <end position="176"/>
    </location>
</feature>
<keyword evidence="2" id="KW-0812">Transmembrane</keyword>
<dbReference type="Proteomes" id="UP000465240">
    <property type="component" value="Unassembled WGS sequence"/>
</dbReference>
<feature type="compositionally biased region" description="Polar residues" evidence="1">
    <location>
        <begin position="383"/>
        <end position="396"/>
    </location>
</feature>